<evidence type="ECO:0000256" key="17">
    <source>
        <dbReference type="SAM" id="Phobius"/>
    </source>
</evidence>
<dbReference type="SUPFAM" id="SSF56112">
    <property type="entry name" value="Protein kinase-like (PK-like)"/>
    <property type="match status" value="1"/>
</dbReference>
<keyword evidence="17" id="KW-0812">Transmembrane</keyword>
<evidence type="ECO:0000256" key="2">
    <source>
        <dbReference type="ARBA" id="ARBA00011534"/>
    </source>
</evidence>
<dbReference type="EC" id="2.7.11.1" evidence="3"/>
<dbReference type="InterPro" id="IPR051334">
    <property type="entry name" value="SRPK"/>
</dbReference>
<dbReference type="SMART" id="SM00220">
    <property type="entry name" value="S_TKc"/>
    <property type="match status" value="1"/>
</dbReference>
<evidence type="ECO:0000256" key="6">
    <source>
        <dbReference type="ARBA" id="ARBA00022527"/>
    </source>
</evidence>
<keyword evidence="17" id="KW-0472">Membrane</keyword>
<dbReference type="PANTHER" id="PTHR47634:SF9">
    <property type="entry name" value="PROTEIN KINASE DOMAIN-CONTAINING PROTEIN-RELATED"/>
    <property type="match status" value="1"/>
</dbReference>
<keyword evidence="9 19" id="KW-0418">Kinase</keyword>
<evidence type="ECO:0000256" key="4">
    <source>
        <dbReference type="ARBA" id="ARBA00013948"/>
    </source>
</evidence>
<keyword evidence="7" id="KW-0808">Transferase</keyword>
<dbReference type="InterPro" id="IPR000719">
    <property type="entry name" value="Prot_kinase_dom"/>
</dbReference>
<dbReference type="InterPro" id="IPR008266">
    <property type="entry name" value="Tyr_kinase_AS"/>
</dbReference>
<feature type="domain" description="Protein kinase" evidence="18">
    <location>
        <begin position="70"/>
        <end position="476"/>
    </location>
</feature>
<comment type="caution">
    <text evidence="19">The sequence shown here is derived from an EMBL/GenBank/DDBJ whole genome shotgun (WGS) entry which is preliminary data.</text>
</comment>
<keyword evidence="6" id="KW-0723">Serine/threonine-protein kinase</keyword>
<keyword evidence="10 15" id="KW-0067">ATP-binding</keyword>
<dbReference type="PANTHER" id="PTHR47634">
    <property type="entry name" value="PROTEIN KINASE DOMAIN-CONTAINING PROTEIN-RELATED"/>
    <property type="match status" value="1"/>
</dbReference>
<feature type="region of interest" description="Disordered" evidence="16">
    <location>
        <begin position="377"/>
        <end position="399"/>
    </location>
</feature>
<gene>
    <name evidence="19" type="ORF">PG996_011122</name>
</gene>
<dbReference type="EMBL" id="JAQQWM010000007">
    <property type="protein sequence ID" value="KAK8057185.1"/>
    <property type="molecule type" value="Genomic_DNA"/>
</dbReference>
<name>A0ABR1UGH6_9PEZI</name>
<proteinExistence type="predicted"/>
<evidence type="ECO:0000256" key="10">
    <source>
        <dbReference type="ARBA" id="ARBA00022840"/>
    </source>
</evidence>
<evidence type="ECO:0000256" key="1">
    <source>
        <dbReference type="ARBA" id="ARBA00003747"/>
    </source>
</evidence>
<dbReference type="GO" id="GO:0016301">
    <property type="term" value="F:kinase activity"/>
    <property type="evidence" value="ECO:0007669"/>
    <property type="project" value="UniProtKB-KW"/>
</dbReference>
<dbReference type="PROSITE" id="PS50011">
    <property type="entry name" value="PROTEIN_KINASE_DOM"/>
    <property type="match status" value="1"/>
</dbReference>
<evidence type="ECO:0000256" key="11">
    <source>
        <dbReference type="ARBA" id="ARBA00030980"/>
    </source>
</evidence>
<feature type="transmembrane region" description="Helical" evidence="17">
    <location>
        <begin position="548"/>
        <end position="570"/>
    </location>
</feature>
<evidence type="ECO:0000256" key="3">
    <source>
        <dbReference type="ARBA" id="ARBA00012513"/>
    </source>
</evidence>
<evidence type="ECO:0000256" key="8">
    <source>
        <dbReference type="ARBA" id="ARBA00022741"/>
    </source>
</evidence>
<feature type="binding site" evidence="15">
    <location>
        <position position="99"/>
    </location>
    <ligand>
        <name>ATP</name>
        <dbReference type="ChEBI" id="CHEBI:30616"/>
    </ligand>
</feature>
<comment type="catalytic activity">
    <reaction evidence="14">
        <text>L-seryl-[protein] + ATP = O-phospho-L-seryl-[protein] + ADP + H(+)</text>
        <dbReference type="Rhea" id="RHEA:17989"/>
        <dbReference type="Rhea" id="RHEA-COMP:9863"/>
        <dbReference type="Rhea" id="RHEA-COMP:11604"/>
        <dbReference type="ChEBI" id="CHEBI:15378"/>
        <dbReference type="ChEBI" id="CHEBI:29999"/>
        <dbReference type="ChEBI" id="CHEBI:30616"/>
        <dbReference type="ChEBI" id="CHEBI:83421"/>
        <dbReference type="ChEBI" id="CHEBI:456216"/>
        <dbReference type="EC" id="2.7.11.1"/>
    </reaction>
</comment>
<dbReference type="PROSITE" id="PS00109">
    <property type="entry name" value="PROTEIN_KINASE_TYR"/>
    <property type="match status" value="1"/>
</dbReference>
<accession>A0ABR1UGH6</accession>
<comment type="catalytic activity">
    <reaction evidence="13">
        <text>L-threonyl-[protein] + ATP = O-phospho-L-threonyl-[protein] + ADP + H(+)</text>
        <dbReference type="Rhea" id="RHEA:46608"/>
        <dbReference type="Rhea" id="RHEA-COMP:11060"/>
        <dbReference type="Rhea" id="RHEA-COMP:11605"/>
        <dbReference type="ChEBI" id="CHEBI:15378"/>
        <dbReference type="ChEBI" id="CHEBI:30013"/>
        <dbReference type="ChEBI" id="CHEBI:30616"/>
        <dbReference type="ChEBI" id="CHEBI:61977"/>
        <dbReference type="ChEBI" id="CHEBI:456216"/>
        <dbReference type="EC" id="2.7.11.1"/>
    </reaction>
</comment>
<evidence type="ECO:0000259" key="18">
    <source>
        <dbReference type="PROSITE" id="PS50011"/>
    </source>
</evidence>
<keyword evidence="8 15" id="KW-0547">Nucleotide-binding</keyword>
<reference evidence="19 20" key="1">
    <citation type="submission" date="2023-01" db="EMBL/GenBank/DDBJ databases">
        <title>Analysis of 21 Apiospora genomes using comparative genomics revels a genus with tremendous synthesis potential of carbohydrate active enzymes and secondary metabolites.</title>
        <authorList>
            <person name="Sorensen T."/>
        </authorList>
    </citation>
    <scope>NUCLEOTIDE SEQUENCE [LARGE SCALE GENOMIC DNA]</scope>
    <source>
        <strain evidence="19 20">CBS 83171</strain>
    </source>
</reference>
<evidence type="ECO:0000256" key="7">
    <source>
        <dbReference type="ARBA" id="ARBA00022679"/>
    </source>
</evidence>
<organism evidence="19 20">
    <name type="scientific">Apiospora saccharicola</name>
    <dbReference type="NCBI Taxonomy" id="335842"/>
    <lineage>
        <taxon>Eukaryota</taxon>
        <taxon>Fungi</taxon>
        <taxon>Dikarya</taxon>
        <taxon>Ascomycota</taxon>
        <taxon>Pezizomycotina</taxon>
        <taxon>Sordariomycetes</taxon>
        <taxon>Xylariomycetidae</taxon>
        <taxon>Amphisphaeriales</taxon>
        <taxon>Apiosporaceae</taxon>
        <taxon>Apiospora</taxon>
    </lineage>
</organism>
<evidence type="ECO:0000256" key="12">
    <source>
        <dbReference type="ARBA" id="ARBA00033194"/>
    </source>
</evidence>
<evidence type="ECO:0000256" key="13">
    <source>
        <dbReference type="ARBA" id="ARBA00047899"/>
    </source>
</evidence>
<comment type="function">
    <text evidence="1">Component of the EKC/KEOPS complex that is required for the formation of a threonylcarbamoyl group on adenosine at position 37 (t(6)A37) in tRNAs that read codons beginning with adenine. The complex is probably involved in the transfer of the threonylcarbamoyl moiety of threonylcarbamoyl-AMP (TC-AMP) to the N6 group of A37. BUD32 has ATPase activity in the context of the EKC/KEOPS complex and likely plays a supporting role to the catalytic subunit KAE1. The EKC/KEOPS complex also promotes both telomere uncapping and telomere elongation. The complex is required for efficient recruitment of transcriptional coactivators.</text>
</comment>
<dbReference type="Gene3D" id="1.10.510.10">
    <property type="entry name" value="Transferase(Phosphotransferase) domain 1"/>
    <property type="match status" value="1"/>
</dbReference>
<dbReference type="PROSITE" id="PS00107">
    <property type="entry name" value="PROTEIN_KINASE_ATP"/>
    <property type="match status" value="1"/>
</dbReference>
<evidence type="ECO:0000256" key="9">
    <source>
        <dbReference type="ARBA" id="ARBA00022777"/>
    </source>
</evidence>
<evidence type="ECO:0000256" key="5">
    <source>
        <dbReference type="ARBA" id="ARBA00019973"/>
    </source>
</evidence>
<comment type="subunit">
    <text evidence="2">Component of the EKC/KEOPS complex composed of at least BUD32, CGI121, GON7, KAE1 and PCC1; the whole complex dimerizes.</text>
</comment>
<keyword evidence="20" id="KW-1185">Reference proteome</keyword>
<dbReference type="InterPro" id="IPR017441">
    <property type="entry name" value="Protein_kinase_ATP_BS"/>
</dbReference>
<protein>
    <recommendedName>
        <fullName evidence="5">EKC/KEOPS complex subunit BUD32</fullName>
        <ecNumber evidence="3">2.7.11.1</ecNumber>
    </recommendedName>
    <alternativeName>
        <fullName evidence="11 12">Atypical Serine/threonine protein kinase BUD32</fullName>
    </alternativeName>
    <alternativeName>
        <fullName evidence="4">EKC/KEOPS complex subunit bud32</fullName>
    </alternativeName>
</protein>
<evidence type="ECO:0000256" key="14">
    <source>
        <dbReference type="ARBA" id="ARBA00048679"/>
    </source>
</evidence>
<keyword evidence="17" id="KW-1133">Transmembrane helix</keyword>
<dbReference type="Proteomes" id="UP001446871">
    <property type="component" value="Unassembled WGS sequence"/>
</dbReference>
<evidence type="ECO:0000313" key="19">
    <source>
        <dbReference type="EMBL" id="KAK8057185.1"/>
    </source>
</evidence>
<evidence type="ECO:0000313" key="20">
    <source>
        <dbReference type="Proteomes" id="UP001446871"/>
    </source>
</evidence>
<dbReference type="InterPro" id="IPR011009">
    <property type="entry name" value="Kinase-like_dom_sf"/>
</dbReference>
<evidence type="ECO:0000256" key="16">
    <source>
        <dbReference type="SAM" id="MobiDB-lite"/>
    </source>
</evidence>
<dbReference type="Pfam" id="PF00069">
    <property type="entry name" value="Pkinase"/>
    <property type="match status" value="1"/>
</dbReference>
<evidence type="ECO:0000256" key="15">
    <source>
        <dbReference type="PROSITE-ProRule" id="PRU10141"/>
    </source>
</evidence>
<sequence>MAAYHDTEESATLLTPENFASLEKPRYCDFDLLGFEVEDEVEDLEGYEPGGFCPVDISLRDQPKFINDRFQVIYKLGFGGFGIVWLCYDTISKEWRALKIHKASRSAKNQNTESRGDLFVSQRLERDSVTTEDALDNGVALPLETFWIESPNGRHLCLVLPVLGPKLSDLMEQMPGDDPTRINHIGYQVVKGMDFLHRHGICHGDFRPQNVLLKLKHGCFDDLNVEEMRQLMARPGMVDIELEAGGRSPHAPEYAVTCIKWEKLWEYVSDDVAIVDFGESYETTNPTPPDLGIPIRYAAPEVVLGGDKGIGTDLWALGCTLMDLRCRGLPSTLPYTVDMVATMEGWMGPCPPPFRLPALRGLYESDLRDWEQQGEVYEWPKPEPPDSAEAGEPQPSTNVTKLGEKGLHIGNSNGSEDPIKAELSRELTGGFVDGELTRFRLTEEEITVFGDLLHEIFQWDPQQRWTTARIMGHEWFATQHDGLKPATDPCLGMHRDVDSRPTTAVKASEVTATEPGLQVSTDVASLPKPLTQQAQSRKSWLCLCLQTIAIVSYLFGVFATLVFFLAHLIARQPEFPGRRGHVASGESSVAPLAVLNTPVVVVHVLQ</sequence>
<dbReference type="Gene3D" id="3.30.200.20">
    <property type="entry name" value="Phosphorylase Kinase, domain 1"/>
    <property type="match status" value="1"/>
</dbReference>